<dbReference type="SUPFAM" id="SSF50998">
    <property type="entry name" value="Quinoprotein alcohol dehydrogenase-like"/>
    <property type="match status" value="1"/>
</dbReference>
<evidence type="ECO:0000313" key="7">
    <source>
        <dbReference type="Proteomes" id="UP000076798"/>
    </source>
</evidence>
<feature type="domain" description="NACHT" evidence="5">
    <location>
        <begin position="376"/>
        <end position="519"/>
    </location>
</feature>
<evidence type="ECO:0000313" key="6">
    <source>
        <dbReference type="EMBL" id="KZT38826.1"/>
    </source>
</evidence>
<dbReference type="Pfam" id="PF00400">
    <property type="entry name" value="WD40"/>
    <property type="match status" value="2"/>
</dbReference>
<gene>
    <name evidence="6" type="ORF">SISSUDRAFT_1119362</name>
</gene>
<dbReference type="InterPro" id="IPR001680">
    <property type="entry name" value="WD40_rpt"/>
</dbReference>
<evidence type="ECO:0000256" key="3">
    <source>
        <dbReference type="PROSITE-ProRule" id="PRU00221"/>
    </source>
</evidence>
<sequence>MPLKTSKNRRSNVDLTVHRAIKLPQSLRVYVVIQNAGRSWKTKVVDSTAPEWTEKFRFELSDDSARTLHLKIIRKRAIHQDQVIASKLITVEDLVGAQGDNSEVSLALDPDHDPSIRGILLVVSLRLESPKVSPVTTPSPVLVTSASTPRDPEHPSELSLPLLSPTTSQETGAVWQSLLSMVSNLDGAVKLIDELAKVHPYLQLAWSVLSLAYAAISAQADRDEKMSILLDDMLQMYKFASGVDLKKRDQSIAPILERIARETVRCANFMNEYSRRSILNRTITSPFYDVDGTIQKFRDTFEYLRSCLVTGTALRLERLTSDIKDDTNRIFIATQYPPVETGWNPALGCLPGTRQTVLDDIMKWLSCEYDDEGPCRIFLLTGLAGSGKSTVAHSVAEICAGVHILGSNFFFKHDVADLNRPKKVFTKMAVDLAAMNPQLAKDIAEAVKNEPYINGLSRQFKLLVADPLHSLSTSEPIVLILDALDECGKPSERRELLRILSKDSSILPNNVRLFITSRPEDDIAGFFDRLGPKTCVRRDLAVTLDSLSMNNRDMHTFVKMRFAEIADNNFNAPGVDEDWPGADQIERFIVRSAGLFIWASTALGVIEDAHNPNVELNSLLRDSAASRGAQDSLDALYRRILAKVGHWDEEGFLNSYQVSMGVIIAAADPLSLAAIDKLVGDELPNDRPSHLLSRFGSVLTNVGNGGGPVQSLHPSFSDFLVSVQRCGDPNLVIDAPRHHRFMALRCFKVLSRLHRNICSLPDLTLFNSEIGDLEHRIADLPEEVRYAGRFWIIHVLRSEPRDDTVLRALAEFLSAHAFHWLELRSLLHSTSDLISSLIDLDEWVMSVDPPHPGLEILIQELIDFCRGFGHIIRTSASHIYTSALPFIPSSSPLRPLQVECNDIPRIAIGSRASWSPFSTLQGLGRIATLSFSPDRRKLMALSVDGVVCLWDTQTQQTVTSPFQSNDSRFVSFAFFPDSKSALIGSKNGEIIQYTLELLEPKGLRCKQSTAVECLSVSPDGEKFVSSGEGTLYLWDGISGSLLQEFQTPFNPDYILVNPASTHIIGVAHEETRRKGHIACWKIQGDPAPYLSREAKSRSLPSVAFSSERDALIVATARYIELMSLEDGSLISKHVFEDADSMAFDCNISQDGSQLLRVSGIYADIWTIDENAADDAQLIRRFYHAFHVPNHKIRAISSYGSSLAVVNKTADEIFVYSTKQLAMKKTSLMHWEMPVFSPDGSHIAFYIEKRQPLPLASTNHMQIFRVSDGSEEVCRISVRNECLASCCAFDPMNRHVAVGYRDGAVEIFDVNSGQSVLEDRYHGEAVLGLCWHASEPRLASFGAKGKIRIFDTTTNENVAEYRGQFPFELYGGSQRAITFSEDAALLALCFPVRKGRYEFDKESIVIVWNIEAGEIISWRTNEYITRLSFSPDGSVLWGAPEFRDYLVDALAWTFSFSAGTVQSIPWSTSSPFKFRKYLDGWITKKDGTRLFRVHARHGGFMNRIGLERLPGNVVTAVTGDGGPIISDSGRLVYMGDDSAVLIDFSTLPALKEDDESVRRVPRPRDMSHIRWPRDAVIGPFEDPIDSNVRETASSRIKE</sequence>
<feature type="compositionally biased region" description="Low complexity" evidence="4">
    <location>
        <begin position="138"/>
        <end position="149"/>
    </location>
</feature>
<dbReference type="InterPro" id="IPR007111">
    <property type="entry name" value="NACHT_NTPase"/>
</dbReference>
<keyword evidence="2" id="KW-0677">Repeat</keyword>
<dbReference type="PANTHER" id="PTHR10039:SF17">
    <property type="entry name" value="FUNGAL STAND N-TERMINAL GOODBYE DOMAIN-CONTAINING PROTEIN-RELATED"/>
    <property type="match status" value="1"/>
</dbReference>
<dbReference type="InterPro" id="IPR019775">
    <property type="entry name" value="WD40_repeat_CS"/>
</dbReference>
<dbReference type="InterPro" id="IPR003593">
    <property type="entry name" value="AAA+_ATPase"/>
</dbReference>
<dbReference type="EMBL" id="KV428056">
    <property type="protein sequence ID" value="KZT38826.1"/>
    <property type="molecule type" value="Genomic_DNA"/>
</dbReference>
<feature type="repeat" description="WD" evidence="3">
    <location>
        <begin position="926"/>
        <end position="960"/>
    </location>
</feature>
<proteinExistence type="predicted"/>
<protein>
    <submittedName>
        <fullName evidence="6">Soluble quino protein glucose dehydrogenase</fullName>
    </submittedName>
</protein>
<evidence type="ECO:0000256" key="2">
    <source>
        <dbReference type="ARBA" id="ARBA00022737"/>
    </source>
</evidence>
<keyword evidence="1 3" id="KW-0853">WD repeat</keyword>
<name>A0A166DRV7_9AGAM</name>
<dbReference type="InterPro" id="IPR011047">
    <property type="entry name" value="Quinoprotein_ADH-like_sf"/>
</dbReference>
<reference evidence="6 7" key="1">
    <citation type="journal article" date="2016" name="Mol. Biol. Evol.">
        <title>Comparative Genomics of Early-Diverging Mushroom-Forming Fungi Provides Insights into the Origins of Lignocellulose Decay Capabilities.</title>
        <authorList>
            <person name="Nagy L.G."/>
            <person name="Riley R."/>
            <person name="Tritt A."/>
            <person name="Adam C."/>
            <person name="Daum C."/>
            <person name="Floudas D."/>
            <person name="Sun H."/>
            <person name="Yadav J.S."/>
            <person name="Pangilinan J."/>
            <person name="Larsson K.H."/>
            <person name="Matsuura K."/>
            <person name="Barry K."/>
            <person name="Labutti K."/>
            <person name="Kuo R."/>
            <person name="Ohm R.A."/>
            <person name="Bhattacharya S.S."/>
            <person name="Shirouzu T."/>
            <person name="Yoshinaga Y."/>
            <person name="Martin F.M."/>
            <person name="Grigoriev I.V."/>
            <person name="Hibbett D.S."/>
        </authorList>
    </citation>
    <scope>NUCLEOTIDE SEQUENCE [LARGE SCALE GENOMIC DNA]</scope>
    <source>
        <strain evidence="6 7">HHB10207 ss-3</strain>
    </source>
</reference>
<feature type="region of interest" description="Disordered" evidence="4">
    <location>
        <begin position="138"/>
        <end position="163"/>
    </location>
</feature>
<dbReference type="Gene3D" id="3.40.50.300">
    <property type="entry name" value="P-loop containing nucleotide triphosphate hydrolases"/>
    <property type="match status" value="1"/>
</dbReference>
<dbReference type="Gene3D" id="2.60.40.150">
    <property type="entry name" value="C2 domain"/>
    <property type="match status" value="1"/>
</dbReference>
<evidence type="ECO:0000256" key="4">
    <source>
        <dbReference type="SAM" id="MobiDB-lite"/>
    </source>
</evidence>
<dbReference type="InterPro" id="IPR000008">
    <property type="entry name" value="C2_dom"/>
</dbReference>
<dbReference type="CDD" id="cd00030">
    <property type="entry name" value="C2"/>
    <property type="match status" value="1"/>
</dbReference>
<dbReference type="SUPFAM" id="SSF52540">
    <property type="entry name" value="P-loop containing nucleoside triphosphate hydrolases"/>
    <property type="match status" value="1"/>
</dbReference>
<accession>A0A166DRV7</accession>
<evidence type="ECO:0000259" key="5">
    <source>
        <dbReference type="PROSITE" id="PS50837"/>
    </source>
</evidence>
<dbReference type="InterPro" id="IPR056884">
    <property type="entry name" value="NPHP3-like_N"/>
</dbReference>
<dbReference type="InterPro" id="IPR027417">
    <property type="entry name" value="P-loop_NTPase"/>
</dbReference>
<dbReference type="SMART" id="SM00239">
    <property type="entry name" value="C2"/>
    <property type="match status" value="1"/>
</dbReference>
<dbReference type="SMART" id="SM00320">
    <property type="entry name" value="WD40"/>
    <property type="match status" value="5"/>
</dbReference>
<dbReference type="PANTHER" id="PTHR10039">
    <property type="entry name" value="AMELOGENIN"/>
    <property type="match status" value="1"/>
</dbReference>
<keyword evidence="7" id="KW-1185">Reference proteome</keyword>
<dbReference type="Pfam" id="PF00168">
    <property type="entry name" value="C2"/>
    <property type="match status" value="1"/>
</dbReference>
<dbReference type="Proteomes" id="UP000076798">
    <property type="component" value="Unassembled WGS sequence"/>
</dbReference>
<dbReference type="InterPro" id="IPR035892">
    <property type="entry name" value="C2_domain_sf"/>
</dbReference>
<dbReference type="STRING" id="1314776.A0A166DRV7"/>
<dbReference type="InterPro" id="IPR015943">
    <property type="entry name" value="WD40/YVTN_repeat-like_dom_sf"/>
</dbReference>
<dbReference type="SMART" id="SM00382">
    <property type="entry name" value="AAA"/>
    <property type="match status" value="1"/>
</dbReference>
<dbReference type="Gene3D" id="2.130.10.10">
    <property type="entry name" value="YVTN repeat-like/Quinoprotein amine dehydrogenase"/>
    <property type="match status" value="2"/>
</dbReference>
<dbReference type="OrthoDB" id="163438at2759"/>
<evidence type="ECO:0000256" key="1">
    <source>
        <dbReference type="ARBA" id="ARBA00022574"/>
    </source>
</evidence>
<dbReference type="Pfam" id="PF24883">
    <property type="entry name" value="NPHP3_N"/>
    <property type="match status" value="1"/>
</dbReference>
<dbReference type="PROSITE" id="PS50082">
    <property type="entry name" value="WD_REPEATS_2"/>
    <property type="match status" value="1"/>
</dbReference>
<organism evidence="6 7">
    <name type="scientific">Sistotremastrum suecicum HHB10207 ss-3</name>
    <dbReference type="NCBI Taxonomy" id="1314776"/>
    <lineage>
        <taxon>Eukaryota</taxon>
        <taxon>Fungi</taxon>
        <taxon>Dikarya</taxon>
        <taxon>Basidiomycota</taxon>
        <taxon>Agaricomycotina</taxon>
        <taxon>Agaricomycetes</taxon>
        <taxon>Sistotremastrales</taxon>
        <taxon>Sistotremastraceae</taxon>
        <taxon>Sistotremastrum</taxon>
    </lineage>
</organism>
<dbReference type="PROSITE" id="PS50837">
    <property type="entry name" value="NACHT"/>
    <property type="match status" value="1"/>
</dbReference>
<dbReference type="PROSITE" id="PS00678">
    <property type="entry name" value="WD_REPEATS_1"/>
    <property type="match status" value="1"/>
</dbReference>
<dbReference type="SUPFAM" id="SSF49562">
    <property type="entry name" value="C2 domain (Calcium/lipid-binding domain, CaLB)"/>
    <property type="match status" value="1"/>
</dbReference>